<dbReference type="EMBL" id="AC157777">
    <property type="protein sequence ID" value="ABD33403.1"/>
    <property type="molecule type" value="Genomic_DNA"/>
</dbReference>
<sequence>MNRVEYLEDEDGFVCQSEDGVQHIMCDYFTHLFQKSNGLRDNVIDLIPSTIT</sequence>
<evidence type="ECO:0000313" key="1">
    <source>
        <dbReference type="EMBL" id="ABD33403.1"/>
    </source>
</evidence>
<protein>
    <submittedName>
        <fullName evidence="1">Uncharacterized protein</fullName>
    </submittedName>
</protein>
<proteinExistence type="predicted"/>
<reference evidence="1" key="2">
    <citation type="submission" date="2007-03" db="EMBL/GenBank/DDBJ databases">
        <authorList>
            <consortium name="The International Medicago Genome Annotation Group"/>
        </authorList>
    </citation>
    <scope>NUCLEOTIDE SEQUENCE</scope>
</reference>
<accession>Q2HRY4</accession>
<gene>
    <name evidence="1" type="ORF">MtrDRAFT_AC157777g24v2</name>
</gene>
<dbReference type="AlphaFoldDB" id="Q2HRY4"/>
<organism evidence="1">
    <name type="scientific">Medicago truncatula</name>
    <name type="common">Barrel medic</name>
    <name type="synonym">Medicago tribuloides</name>
    <dbReference type="NCBI Taxonomy" id="3880"/>
    <lineage>
        <taxon>Eukaryota</taxon>
        <taxon>Viridiplantae</taxon>
        <taxon>Streptophyta</taxon>
        <taxon>Embryophyta</taxon>
        <taxon>Tracheophyta</taxon>
        <taxon>Spermatophyta</taxon>
        <taxon>Magnoliopsida</taxon>
        <taxon>eudicotyledons</taxon>
        <taxon>Gunneridae</taxon>
        <taxon>Pentapetalae</taxon>
        <taxon>rosids</taxon>
        <taxon>fabids</taxon>
        <taxon>Fabales</taxon>
        <taxon>Fabaceae</taxon>
        <taxon>Papilionoideae</taxon>
        <taxon>50 kb inversion clade</taxon>
        <taxon>NPAAA clade</taxon>
        <taxon>Hologalegina</taxon>
        <taxon>IRL clade</taxon>
        <taxon>Trifolieae</taxon>
        <taxon>Medicago</taxon>
    </lineage>
</organism>
<name>Q2HRY4_MEDTR</name>
<reference evidence="1" key="1">
    <citation type="submission" date="2005-03" db="EMBL/GenBank/DDBJ databases">
        <authorList>
            <person name="Town C.D."/>
        </authorList>
    </citation>
    <scope>NUCLEOTIDE SEQUENCE</scope>
</reference>